<dbReference type="Gramene" id="MELO3C016030.2.1">
    <property type="protein sequence ID" value="MELO3C016030.2.1"/>
    <property type="gene ID" value="MELO3C016030.2"/>
</dbReference>
<sequence length="319" mass="35509">MGNMNNNKSYSKKQPCLCNLGIILMSIMWLSKVVLCNINDPCKSRSYSDNDVLQFSRNIQFLNAEFFHCGATGESIDAYDPSLAAGGPPPLGCQRANLDPMSRRMVEEFALEEVGNLRVLAKFIEGPVIPRPLLDLTKETIGRLIGKAFDPPLSPPFDPYRNPLHYFILCNFITYTGLTGLVASAPTFISREDRTVVARFEAMEAGQNAICRQYLYQRSNDRVLPYQITVAEFTNHTSELANRLGRCGMKDEGVIVPRLLGAENRTESNILAADSNSLTYTRTIPELMRILQGNENESEPGGFFPKGANGDIGRSLRKK</sequence>
<dbReference type="InParanoid" id="A0A1S3BRA4"/>
<dbReference type="RefSeq" id="XP_008451604.1">
    <property type="nucleotide sequence ID" value="XM_008453382.1"/>
</dbReference>
<dbReference type="eggNOG" id="ENOG502QR8B">
    <property type="taxonomic scope" value="Eukaryota"/>
</dbReference>
<accession>A0A1S3BRA4</accession>
<reference evidence="3" key="3">
    <citation type="submission" date="2025-05" db="UniProtKB">
        <authorList>
            <consortium name="RefSeq"/>
        </authorList>
    </citation>
    <scope>NUCLEOTIDE SEQUENCE [LARGE SCALE GENOMIC DNA]</scope>
</reference>
<dbReference type="Proteomes" id="UP001652600">
    <property type="component" value="Chromosome 1"/>
</dbReference>
<feature type="region of interest" description="Disordered" evidence="1">
    <location>
        <begin position="295"/>
        <end position="319"/>
    </location>
</feature>
<evidence type="ECO:0000256" key="1">
    <source>
        <dbReference type="SAM" id="MobiDB-lite"/>
    </source>
</evidence>
<dbReference type="PANTHER" id="PTHR31694">
    <property type="entry name" value="DESICCATION-LIKE PROTEIN"/>
    <property type="match status" value="1"/>
</dbReference>
<reference evidence="4" key="2">
    <citation type="submission" date="2025-04" db="UniProtKB">
        <authorList>
            <consortium name="RefSeq"/>
        </authorList>
    </citation>
    <scope>IDENTIFICATION</scope>
</reference>
<dbReference type="AlphaFoldDB" id="A0A1S3BRA4"/>
<evidence type="ECO:0000313" key="4">
    <source>
        <dbReference type="RefSeq" id="XP_008451604.1"/>
    </source>
</evidence>
<gene>
    <name evidence="4" type="primary">LOC103492837</name>
    <name evidence="2" type="synonym">103492837</name>
</gene>
<dbReference type="InterPro" id="IPR052965">
    <property type="entry name" value="Pigment-catalase-like"/>
</dbReference>
<dbReference type="PANTHER" id="PTHR31694:SF26">
    <property type="entry name" value="OS05G0151100 PROTEIN"/>
    <property type="match status" value="1"/>
</dbReference>
<evidence type="ECO:0000313" key="3">
    <source>
        <dbReference type="Proteomes" id="UP001652600"/>
    </source>
</evidence>
<name>A0A1S3BRA4_CUCME</name>
<reference evidence="2" key="1">
    <citation type="submission" date="2023-03" db="UniProtKB">
        <authorList>
            <consortium name="EnsemblPlants"/>
        </authorList>
    </citation>
    <scope>IDENTIFICATION</scope>
</reference>
<dbReference type="EnsemblPlants" id="MELO3C016030.2.1">
    <property type="protein sequence ID" value="MELO3C016030.2.1"/>
    <property type="gene ID" value="MELO3C016030.2"/>
</dbReference>
<proteinExistence type="predicted"/>
<dbReference type="Pfam" id="PF13668">
    <property type="entry name" value="Ferritin_2"/>
    <property type="match status" value="1"/>
</dbReference>
<protein>
    <submittedName>
        <fullName evidence="4">Desiccation-related protein PCC13-62-like</fullName>
    </submittedName>
</protein>
<keyword evidence="3" id="KW-1185">Reference proteome</keyword>
<dbReference type="GeneID" id="103492837"/>
<dbReference type="KEGG" id="cmo:103492837"/>
<organism evidence="3 4">
    <name type="scientific">Cucumis melo</name>
    <name type="common">Muskmelon</name>
    <dbReference type="NCBI Taxonomy" id="3656"/>
    <lineage>
        <taxon>Eukaryota</taxon>
        <taxon>Viridiplantae</taxon>
        <taxon>Streptophyta</taxon>
        <taxon>Embryophyta</taxon>
        <taxon>Tracheophyta</taxon>
        <taxon>Spermatophyta</taxon>
        <taxon>Magnoliopsida</taxon>
        <taxon>eudicotyledons</taxon>
        <taxon>Gunneridae</taxon>
        <taxon>Pentapetalae</taxon>
        <taxon>rosids</taxon>
        <taxon>fabids</taxon>
        <taxon>Cucurbitales</taxon>
        <taxon>Cucurbitaceae</taxon>
        <taxon>Benincaseae</taxon>
        <taxon>Cucumis</taxon>
    </lineage>
</organism>
<evidence type="ECO:0000313" key="2">
    <source>
        <dbReference type="EnsemblPlants" id="MELO3C016030.2.1"/>
    </source>
</evidence>